<sequence length="640" mass="72699">INSKIKTQNVALQKKALDEIELKAKVTAMEEAASKLKTQNEALRQSQPDSNELKAKIAVLEQESVLLKEQNEESMSAHRTLQTRITALMNTNAKLRHESQSIRQTNEMLLGELSNASQNDQNGTTTVDHNVNETLESQLESCRSELAAERKEKSEAEATAGRLQKELSFAKAELHTLQNKTKDQAASSGPPSKKRKAHPTKGGTVVKSMKVGDLKEEAVARGMDFKVLAKMNKDTLLENLCVGSARLTKTDAWQEILSLRAEYQSQREDAAEKKRVAQEAEWQRQEEDFPKVHPKKLAKSCELLIHGRPRTQQSTRCDGCRLYTTPLYTCEEDDFDICGDCFRVKNMTEKEKAAEAKRRAKEAKRAAERAAKMREEEEKAEKERQKKWLREYNFKPHIYNLSKKNLDPKGNGSKGWTVWCSDGYGNDGWHSYEGPPTKHFDSTFATKEDANARARYLFYWKNSYGFRVEEMYNHCQEDDKRVTGEGLVEYTVHPDDSTIWTVAVVPDSAFPYLDNTTMERHYHDRDNDHGSDSDATQPLYCPGFGAVLNMKSLKYWHKSWQIRERDVDAVSATDAAGAAPLGEQRQRGRQTTEKAQQSATDDRETRQSATRFDDKSTLERHTCLARFGSTSPGPKSTRLQ</sequence>
<keyword evidence="1" id="KW-0175">Coiled coil</keyword>
<evidence type="ECO:0000256" key="1">
    <source>
        <dbReference type="SAM" id="Coils"/>
    </source>
</evidence>
<feature type="coiled-coil region" evidence="1">
    <location>
        <begin position="26"/>
        <end position="70"/>
    </location>
</feature>
<feature type="region of interest" description="Disordered" evidence="2">
    <location>
        <begin position="177"/>
        <end position="205"/>
    </location>
</feature>
<feature type="compositionally biased region" description="Polar residues" evidence="2">
    <location>
        <begin position="177"/>
        <end position="190"/>
    </location>
</feature>
<evidence type="ECO:0000313" key="4">
    <source>
        <dbReference type="Proteomes" id="UP000266841"/>
    </source>
</evidence>
<dbReference type="OrthoDB" id="2150371at2759"/>
<feature type="compositionally biased region" description="Polar residues" evidence="2">
    <location>
        <begin position="628"/>
        <end position="640"/>
    </location>
</feature>
<name>K0TNU6_THAOC</name>
<dbReference type="AlphaFoldDB" id="K0TNU6"/>
<gene>
    <name evidence="3" type="ORF">THAOC_04519</name>
</gene>
<dbReference type="EMBL" id="AGNL01004168">
    <property type="protein sequence ID" value="EJK73837.1"/>
    <property type="molecule type" value="Genomic_DNA"/>
</dbReference>
<organism evidence="3 4">
    <name type="scientific">Thalassiosira oceanica</name>
    <name type="common">Marine diatom</name>
    <dbReference type="NCBI Taxonomy" id="159749"/>
    <lineage>
        <taxon>Eukaryota</taxon>
        <taxon>Sar</taxon>
        <taxon>Stramenopiles</taxon>
        <taxon>Ochrophyta</taxon>
        <taxon>Bacillariophyta</taxon>
        <taxon>Coscinodiscophyceae</taxon>
        <taxon>Thalassiosirophycidae</taxon>
        <taxon>Thalassiosirales</taxon>
        <taxon>Thalassiosiraceae</taxon>
        <taxon>Thalassiosira</taxon>
    </lineage>
</organism>
<proteinExistence type="predicted"/>
<dbReference type="Proteomes" id="UP000266841">
    <property type="component" value="Unassembled WGS sequence"/>
</dbReference>
<evidence type="ECO:0000256" key="2">
    <source>
        <dbReference type="SAM" id="MobiDB-lite"/>
    </source>
</evidence>
<feature type="non-terminal residue" evidence="3">
    <location>
        <position position="1"/>
    </location>
</feature>
<comment type="caution">
    <text evidence="3">The sequence shown here is derived from an EMBL/GenBank/DDBJ whole genome shotgun (WGS) entry which is preliminary data.</text>
</comment>
<dbReference type="eggNOG" id="ENOG502SSYY">
    <property type="taxonomic scope" value="Eukaryota"/>
</dbReference>
<feature type="region of interest" description="Disordered" evidence="2">
    <location>
        <begin position="359"/>
        <end position="381"/>
    </location>
</feature>
<feature type="compositionally biased region" description="Basic and acidic residues" evidence="2">
    <location>
        <begin position="600"/>
        <end position="622"/>
    </location>
</feature>
<protein>
    <submittedName>
        <fullName evidence="3">Uncharacterized protein</fullName>
    </submittedName>
</protein>
<reference evidence="3 4" key="1">
    <citation type="journal article" date="2012" name="Genome Biol.">
        <title>Genome and low-iron response of an oceanic diatom adapted to chronic iron limitation.</title>
        <authorList>
            <person name="Lommer M."/>
            <person name="Specht M."/>
            <person name="Roy A.S."/>
            <person name="Kraemer L."/>
            <person name="Andreson R."/>
            <person name="Gutowska M.A."/>
            <person name="Wolf J."/>
            <person name="Bergner S.V."/>
            <person name="Schilhabel M.B."/>
            <person name="Klostermeier U.C."/>
            <person name="Beiko R.G."/>
            <person name="Rosenstiel P."/>
            <person name="Hippler M."/>
            <person name="Laroche J."/>
        </authorList>
    </citation>
    <scope>NUCLEOTIDE SEQUENCE [LARGE SCALE GENOMIC DNA]</scope>
    <source>
        <strain evidence="3 4">CCMP1005</strain>
    </source>
</reference>
<evidence type="ECO:0000313" key="3">
    <source>
        <dbReference type="EMBL" id="EJK73837.1"/>
    </source>
</evidence>
<keyword evidence="4" id="KW-1185">Reference proteome</keyword>
<feature type="region of interest" description="Disordered" evidence="2">
    <location>
        <begin position="576"/>
        <end position="640"/>
    </location>
</feature>
<accession>K0TNU6</accession>